<dbReference type="AlphaFoldDB" id="A5BG99"/>
<name>A5BG99_VITVI</name>
<dbReference type="ExpressionAtlas" id="A5BG99">
    <property type="expression patterns" value="baseline and differential"/>
</dbReference>
<dbReference type="InterPro" id="IPR040339">
    <property type="entry name" value="At1g16860-like"/>
</dbReference>
<dbReference type="EMBL" id="AM458505">
    <property type="protein sequence ID" value="CAN67901.1"/>
    <property type="molecule type" value="Genomic_DNA"/>
</dbReference>
<proteinExistence type="predicted"/>
<evidence type="ECO:0000256" key="1">
    <source>
        <dbReference type="SAM" id="MobiDB-lite"/>
    </source>
</evidence>
<organism evidence="2">
    <name type="scientific">Vitis vinifera</name>
    <name type="common">Grape</name>
    <dbReference type="NCBI Taxonomy" id="29760"/>
    <lineage>
        <taxon>Eukaryota</taxon>
        <taxon>Viridiplantae</taxon>
        <taxon>Streptophyta</taxon>
        <taxon>Embryophyta</taxon>
        <taxon>Tracheophyta</taxon>
        <taxon>Spermatophyta</taxon>
        <taxon>Magnoliopsida</taxon>
        <taxon>eudicotyledons</taxon>
        <taxon>Gunneridae</taxon>
        <taxon>Pentapetalae</taxon>
        <taxon>rosids</taxon>
        <taxon>Vitales</taxon>
        <taxon>Vitaceae</taxon>
        <taxon>Viteae</taxon>
        <taxon>Vitis</taxon>
    </lineage>
</organism>
<dbReference type="PANTHER" id="PTHR33709:SF17">
    <property type="entry name" value="UBIQUITIN-SPECIFIC PROTEASE FAMILY C19-RELATED PROTEIN"/>
    <property type="match status" value="1"/>
</dbReference>
<protein>
    <submittedName>
        <fullName evidence="2">Uncharacterized protein</fullName>
    </submittedName>
</protein>
<evidence type="ECO:0000313" key="2">
    <source>
        <dbReference type="EMBL" id="CAN67901.1"/>
    </source>
</evidence>
<dbReference type="PANTHER" id="PTHR33709">
    <property type="entry name" value="OSJNBA0035M09.9 PROTEIN"/>
    <property type="match status" value="1"/>
</dbReference>
<gene>
    <name evidence="2" type="ORF">VITISV_021128</name>
</gene>
<feature type="region of interest" description="Disordered" evidence="1">
    <location>
        <begin position="136"/>
        <end position="190"/>
    </location>
</feature>
<sequence>MEKLSLRLGIVPGPSLSPGSSQPLVYTIRNSVVAVGFSWNVKRSRHGKESSILSISCLTARSGDSGVVGALLKRLHFHNIERMDNTALYAHGYPHLTTHQKHHPLISIIPSTSMRIVHACDPLFKLSMGTRIPSHQLSNGLHMSKRRDQHKERQLTTGSRAAPITGDDVKKSGGVGGRQSGQLEPSGSMGKAVYGSSVTSLNEEVKFRLKVSKAVM</sequence>
<accession>A5BG99</accession>
<reference evidence="2" key="1">
    <citation type="journal article" date="2007" name="PLoS ONE">
        <title>The first genome sequence of an elite grapevine cultivar (Pinot noir Vitis vinifera L.): coping with a highly heterozygous genome.</title>
        <authorList>
            <person name="Velasco R."/>
            <person name="Zharkikh A."/>
            <person name="Troggio M."/>
            <person name="Cartwright D.A."/>
            <person name="Cestaro A."/>
            <person name="Pruss D."/>
            <person name="Pindo M."/>
            <person name="FitzGerald L.M."/>
            <person name="Vezzulli S."/>
            <person name="Reid J."/>
            <person name="Malacarne G."/>
            <person name="Iliev D."/>
            <person name="Coppola G."/>
            <person name="Wardell B."/>
            <person name="Micheletti D."/>
            <person name="Macalma T."/>
            <person name="Facci M."/>
            <person name="Mitchell J.T."/>
            <person name="Perazzolli M."/>
            <person name="Eldredge G."/>
            <person name="Gatto P."/>
            <person name="Oyzerski R."/>
            <person name="Moretto M."/>
            <person name="Gutin N."/>
            <person name="Stefanini M."/>
            <person name="Chen Y."/>
            <person name="Segala C."/>
            <person name="Davenport C."/>
            <person name="Dematte L."/>
            <person name="Mraz A."/>
            <person name="Battilana J."/>
            <person name="Stormo K."/>
            <person name="Costa F."/>
            <person name="Tao Q."/>
            <person name="Si-Ammour A."/>
            <person name="Harkins T."/>
            <person name="Lackey A."/>
            <person name="Perbost C."/>
            <person name="Taillon B."/>
            <person name="Stella A."/>
            <person name="Solovyev V."/>
            <person name="Fawcett J.A."/>
            <person name="Sterck L."/>
            <person name="Vandepoele K."/>
            <person name="Grando S.M."/>
            <person name="Toppo S."/>
            <person name="Moser C."/>
            <person name="Lanchbury J."/>
            <person name="Bogden R."/>
            <person name="Skolnick M."/>
            <person name="Sgaramella V."/>
            <person name="Bhatnagar S.K."/>
            <person name="Fontana P."/>
            <person name="Gutin A."/>
            <person name="Van de Peer Y."/>
            <person name="Salamini F."/>
            <person name="Viola R."/>
        </authorList>
    </citation>
    <scope>NUCLEOTIDE SEQUENCE</scope>
</reference>